<name>A0A816EC41_9BILA</name>
<dbReference type="InterPro" id="IPR001254">
    <property type="entry name" value="Trypsin_dom"/>
</dbReference>
<dbReference type="CDD" id="cd00190">
    <property type="entry name" value="Tryp_SPc"/>
    <property type="match status" value="2"/>
</dbReference>
<protein>
    <recommendedName>
        <fullName evidence="4">Peptidase S1 domain-containing protein</fullName>
    </recommendedName>
</protein>
<dbReference type="PANTHER" id="PTHR24253">
    <property type="entry name" value="TRANSMEMBRANE PROTEASE SERINE"/>
    <property type="match status" value="1"/>
</dbReference>
<keyword evidence="1" id="KW-1015">Disulfide bond</keyword>
<dbReference type="SUPFAM" id="SSF50494">
    <property type="entry name" value="Trypsin-like serine proteases"/>
    <property type="match status" value="3"/>
</dbReference>
<evidence type="ECO:0000256" key="3">
    <source>
        <dbReference type="SAM" id="SignalP"/>
    </source>
</evidence>
<dbReference type="PANTHER" id="PTHR24253:SF176">
    <property type="entry name" value="CORIN, ISOFORM B"/>
    <property type="match status" value="1"/>
</dbReference>
<evidence type="ECO:0000256" key="2">
    <source>
        <dbReference type="RuleBase" id="RU363034"/>
    </source>
</evidence>
<feature type="chain" id="PRO_5032434717" description="Peptidase S1 domain-containing protein" evidence="3">
    <location>
        <begin position="20"/>
        <end position="888"/>
    </location>
</feature>
<evidence type="ECO:0000259" key="4">
    <source>
        <dbReference type="PROSITE" id="PS50240"/>
    </source>
</evidence>
<keyword evidence="3" id="KW-0732">Signal</keyword>
<dbReference type="PRINTS" id="PR00722">
    <property type="entry name" value="CHYMOTRYPSIN"/>
</dbReference>
<keyword evidence="2" id="KW-0645">Protease</keyword>
<dbReference type="InterPro" id="IPR001314">
    <property type="entry name" value="Peptidase_S1A"/>
</dbReference>
<dbReference type="EMBL" id="CAJNOW010015753">
    <property type="protein sequence ID" value="CAF1644805.1"/>
    <property type="molecule type" value="Genomic_DNA"/>
</dbReference>
<comment type="caution">
    <text evidence="5">The sequence shown here is derived from an EMBL/GenBank/DDBJ whole genome shotgun (WGS) entry which is preliminary data.</text>
</comment>
<evidence type="ECO:0000313" key="6">
    <source>
        <dbReference type="Proteomes" id="UP000663834"/>
    </source>
</evidence>
<dbReference type="InterPro" id="IPR009003">
    <property type="entry name" value="Peptidase_S1_PA"/>
</dbReference>
<evidence type="ECO:0000313" key="5">
    <source>
        <dbReference type="EMBL" id="CAF1644805.1"/>
    </source>
</evidence>
<dbReference type="Proteomes" id="UP000663834">
    <property type="component" value="Unassembled WGS sequence"/>
</dbReference>
<dbReference type="PROSITE" id="PS00135">
    <property type="entry name" value="TRYPSIN_SER"/>
    <property type="match status" value="2"/>
</dbReference>
<reference evidence="5" key="1">
    <citation type="submission" date="2021-02" db="EMBL/GenBank/DDBJ databases">
        <authorList>
            <person name="Nowell W R."/>
        </authorList>
    </citation>
    <scope>NUCLEOTIDE SEQUENCE</scope>
</reference>
<dbReference type="InterPro" id="IPR033116">
    <property type="entry name" value="TRYPSIN_SER"/>
</dbReference>
<dbReference type="GO" id="GO:0006508">
    <property type="term" value="P:proteolysis"/>
    <property type="evidence" value="ECO:0007669"/>
    <property type="project" value="UniProtKB-KW"/>
</dbReference>
<dbReference type="GO" id="GO:0004252">
    <property type="term" value="F:serine-type endopeptidase activity"/>
    <property type="evidence" value="ECO:0007669"/>
    <property type="project" value="InterPro"/>
</dbReference>
<dbReference type="PROSITE" id="PS50240">
    <property type="entry name" value="TRYPSIN_DOM"/>
    <property type="match status" value="3"/>
</dbReference>
<gene>
    <name evidence="5" type="ORF">KQP761_LOCUS28774</name>
</gene>
<keyword evidence="2" id="KW-0720">Serine protease</keyword>
<sequence length="888" mass="98924">MHFLSQFSLLLLLFVTILCNKTLYGCDKNSEKDLVRYNSFIAVSVRFDCQHKNEPNTHCCSGTILTESYILTAANCIDSLSSRLSSVDLTIAAGIYNRSKSNEVIRKVDQIVIHSKWINGQHGRQHNIALLHLSTPLDFTSDKYIARICRPIDFNSLKNVLEYPSSSIPLSGIAWERKPISAATSIGVKQFEISLMDYNDPICYRLVSNIEQQFCTRLYHDNQDSCNHASGEPILQWIKNRWMQVGLLSSAIDTADGNCLRIYTRLTYYHEWIESIVNSKNLKSSNLANTAMIYECDSTTTECGCSRENVALSSAKIFGGEEAVPFSWSMIVSVRLNNSEEHSCSGTILTAFYILTSADCVDGASDLEVTIAAGIHDRITDFPMIRYAHEIYIHPQWNKSDGTYRNDIAILRLFPPLSIPGGFGLARTCISYTNSKNETINYPSAGSNLVVVGWGSTQYNESYFSDTLHQAGINMIDNNNSICQALIHDVEKQFCAGAYEKGPCRGDSGGPILQWKGTYWEQVGITSYGGGCHHSDPLSIFTRLTYYFDWIESVIKISLTTTTRKPPPQPVSYACDKTLSCGCGMSDVALVSSRIVGGENAIKNSWPMIVSLRFNGTNNHSCGGTILSNSYILTAAHCFRRISIDDPRGITIAAGMLNRSDPLQIIRNVDRIYIHPNFTNLPDDYRHDVALLHIDQPFVFASNSNITKTCIHRINPLIPVSENPKNGSRLAVIGWGLLLQQVPFIPEILQQAEIFAIDNRDPTCSVSINNTDFLFCSGLYEGEKDSCQGMCGNSCQGDSGGPIFQWAGKYWEQVGIVSHGKGCAIAGFPGVYVRLSYYYNWIEEILKRDGEHLEPEITQTTTPNTACTCKFNILTFGSLLLLFLPYRT</sequence>
<feature type="signal peptide" evidence="3">
    <location>
        <begin position="1"/>
        <end position="19"/>
    </location>
</feature>
<dbReference type="FunFam" id="2.40.10.10:FF:000068">
    <property type="entry name" value="transmembrane protease serine 2"/>
    <property type="match status" value="2"/>
</dbReference>
<dbReference type="Pfam" id="PF00089">
    <property type="entry name" value="Trypsin"/>
    <property type="match status" value="3"/>
</dbReference>
<proteinExistence type="predicted"/>
<feature type="domain" description="Peptidase S1" evidence="4">
    <location>
        <begin position="23"/>
        <end position="278"/>
    </location>
</feature>
<accession>A0A816EC41</accession>
<evidence type="ECO:0000256" key="1">
    <source>
        <dbReference type="ARBA" id="ARBA00023157"/>
    </source>
</evidence>
<dbReference type="SMART" id="SM00020">
    <property type="entry name" value="Tryp_SPc"/>
    <property type="match status" value="3"/>
</dbReference>
<dbReference type="OrthoDB" id="10002959at2759"/>
<dbReference type="PROSITE" id="PS00134">
    <property type="entry name" value="TRYPSIN_HIS"/>
    <property type="match status" value="1"/>
</dbReference>
<keyword evidence="2" id="KW-0378">Hydrolase</keyword>
<dbReference type="InterPro" id="IPR018114">
    <property type="entry name" value="TRYPSIN_HIS"/>
</dbReference>
<feature type="domain" description="Peptidase S1" evidence="4">
    <location>
        <begin position="317"/>
        <end position="556"/>
    </location>
</feature>
<organism evidence="5 6">
    <name type="scientific">Rotaria magnacalcarata</name>
    <dbReference type="NCBI Taxonomy" id="392030"/>
    <lineage>
        <taxon>Eukaryota</taxon>
        <taxon>Metazoa</taxon>
        <taxon>Spiralia</taxon>
        <taxon>Gnathifera</taxon>
        <taxon>Rotifera</taxon>
        <taxon>Eurotatoria</taxon>
        <taxon>Bdelloidea</taxon>
        <taxon>Philodinida</taxon>
        <taxon>Philodinidae</taxon>
        <taxon>Rotaria</taxon>
    </lineage>
</organism>
<dbReference type="Gene3D" id="2.40.10.10">
    <property type="entry name" value="Trypsin-like serine proteases"/>
    <property type="match status" value="3"/>
</dbReference>
<dbReference type="AlphaFoldDB" id="A0A816EC41"/>
<dbReference type="InterPro" id="IPR043504">
    <property type="entry name" value="Peptidase_S1_PA_chymotrypsin"/>
</dbReference>
<feature type="domain" description="Peptidase S1" evidence="4">
    <location>
        <begin position="595"/>
        <end position="847"/>
    </location>
</feature>